<reference evidence="1" key="1">
    <citation type="submission" date="2013-12" db="EMBL/GenBank/DDBJ databases">
        <title>A Varibaculum cambriense genome reconstructed from a premature infant gut community with otherwise low bacterial novelty that shifts toward anaerobic metabolism during the third week of life.</title>
        <authorList>
            <person name="Brown C.T."/>
            <person name="Sharon I."/>
            <person name="Thomas B.C."/>
            <person name="Castelle C.J."/>
            <person name="Morowitz M.J."/>
            <person name="Banfield J.F."/>
        </authorList>
    </citation>
    <scope>NUCLEOTIDE SEQUENCE</scope>
</reference>
<sequence>MAVTHVPILHPKRIGIARVIVIAFVDANAIKIPVVADELWIIAVNKV</sequence>
<dbReference type="AlphaFoldDB" id="W1XKG6"/>
<organism evidence="1">
    <name type="scientific">human gut metagenome</name>
    <dbReference type="NCBI Taxonomy" id="408170"/>
    <lineage>
        <taxon>unclassified sequences</taxon>
        <taxon>metagenomes</taxon>
        <taxon>organismal metagenomes</taxon>
    </lineage>
</organism>
<name>W1XKG6_9ZZZZ</name>
<feature type="non-terminal residue" evidence="1">
    <location>
        <position position="47"/>
    </location>
</feature>
<protein>
    <submittedName>
        <fullName evidence="1">Uncharacterized protein</fullName>
    </submittedName>
</protein>
<proteinExistence type="predicted"/>
<comment type="caution">
    <text evidence="1">The sequence shown here is derived from an EMBL/GenBank/DDBJ whole genome shotgun (WGS) entry which is preliminary data.</text>
</comment>
<evidence type="ECO:0000313" key="1">
    <source>
        <dbReference type="EMBL" id="ETJ29299.1"/>
    </source>
</evidence>
<gene>
    <name evidence="1" type="ORF">Q604_UNBC16159G0001</name>
</gene>
<accession>W1XKG6</accession>
<dbReference type="EMBL" id="AZMM01016159">
    <property type="protein sequence ID" value="ETJ29299.1"/>
    <property type="molecule type" value="Genomic_DNA"/>
</dbReference>